<comment type="caution">
    <text evidence="1">The sequence shown here is derived from an EMBL/GenBank/DDBJ whole genome shotgun (WGS) entry which is preliminary data.</text>
</comment>
<dbReference type="Pfam" id="PF04320">
    <property type="entry name" value="YggL_50S_bp"/>
    <property type="match status" value="1"/>
</dbReference>
<gene>
    <name evidence="1" type="ORF">SAMN02745723_101417</name>
</gene>
<accession>A0AAJ4W8G7</accession>
<dbReference type="PANTHER" id="PTHR38778">
    <property type="entry name" value="CYTOPLASMIC PROTEIN-RELATED"/>
    <property type="match status" value="1"/>
</dbReference>
<sequence length="110" mass="12928">MAHQRSRRLRKKMRIDEFQEIGFLVNWAFPEGTPVEKIDETIDRFIDEVFETHGLSFEGGGYLQWDGLVCLQKIGKCTEEHRGIVSNWLEDKGMLNVKVSELMDINYYDE</sequence>
<dbReference type="InterPro" id="IPR007416">
    <property type="entry name" value="YggL_50S_bp"/>
</dbReference>
<dbReference type="RefSeq" id="WP_047779920.1">
    <property type="nucleotide sequence ID" value="NZ_FOLW01000001.1"/>
</dbReference>
<dbReference type="GO" id="GO:0005829">
    <property type="term" value="C:cytosol"/>
    <property type="evidence" value="ECO:0007669"/>
    <property type="project" value="TreeGrafter"/>
</dbReference>
<organism evidence="1 2">
    <name type="scientific">Pragia fontium DSM 5563 = ATCC 49100</name>
    <dbReference type="NCBI Taxonomy" id="1122977"/>
    <lineage>
        <taxon>Bacteria</taxon>
        <taxon>Pseudomonadati</taxon>
        <taxon>Pseudomonadota</taxon>
        <taxon>Gammaproteobacteria</taxon>
        <taxon>Enterobacterales</taxon>
        <taxon>Budviciaceae</taxon>
        <taxon>Pragia</taxon>
    </lineage>
</organism>
<evidence type="ECO:0008006" key="3">
    <source>
        <dbReference type="Google" id="ProtNLM"/>
    </source>
</evidence>
<dbReference type="Proteomes" id="UP000226420">
    <property type="component" value="Unassembled WGS sequence"/>
</dbReference>
<name>A0AAJ4W8G7_9GAMM</name>
<evidence type="ECO:0000313" key="2">
    <source>
        <dbReference type="Proteomes" id="UP000226420"/>
    </source>
</evidence>
<dbReference type="AlphaFoldDB" id="A0AAJ4W8G7"/>
<protein>
    <recommendedName>
        <fullName evidence="3">DUF469 domain-containing protein</fullName>
    </recommendedName>
</protein>
<evidence type="ECO:0000313" key="1">
    <source>
        <dbReference type="EMBL" id="SFC11108.1"/>
    </source>
</evidence>
<dbReference type="PANTHER" id="PTHR38778:SF1">
    <property type="entry name" value="CYTOPLASMIC PROTEIN"/>
    <property type="match status" value="1"/>
</dbReference>
<dbReference type="NCBIfam" id="NF008685">
    <property type="entry name" value="PRK11702.1"/>
    <property type="match status" value="1"/>
</dbReference>
<reference evidence="1 2" key="1">
    <citation type="submission" date="2016-10" db="EMBL/GenBank/DDBJ databases">
        <authorList>
            <person name="Varghese N."/>
            <person name="Submissions S."/>
        </authorList>
    </citation>
    <scope>NUCLEOTIDE SEQUENCE [LARGE SCALE GENOMIC DNA]</scope>
    <source>
        <strain evidence="1 2">DSM 5563</strain>
    </source>
</reference>
<dbReference type="EMBL" id="FOLW01000001">
    <property type="protein sequence ID" value="SFC11108.1"/>
    <property type="molecule type" value="Genomic_DNA"/>
</dbReference>
<proteinExistence type="predicted"/>